<organism evidence="2 3">
    <name type="scientific">Nitratireductor basaltis</name>
    <dbReference type="NCBI Taxonomy" id="472175"/>
    <lineage>
        <taxon>Bacteria</taxon>
        <taxon>Pseudomonadati</taxon>
        <taxon>Pseudomonadota</taxon>
        <taxon>Alphaproteobacteria</taxon>
        <taxon>Hyphomicrobiales</taxon>
        <taxon>Phyllobacteriaceae</taxon>
        <taxon>Nitratireductor</taxon>
    </lineage>
</organism>
<keyword evidence="3" id="KW-1185">Reference proteome</keyword>
<evidence type="ECO:0000256" key="1">
    <source>
        <dbReference type="SAM" id="MobiDB-lite"/>
    </source>
</evidence>
<comment type="caution">
    <text evidence="2">The sequence shown here is derived from an EMBL/GenBank/DDBJ whole genome shotgun (WGS) entry which is preliminary data.</text>
</comment>
<dbReference type="AlphaFoldDB" id="A0A084UBM5"/>
<proteinExistence type="predicted"/>
<dbReference type="EMBL" id="JMQM01000001">
    <property type="protein sequence ID" value="KFB10361.1"/>
    <property type="molecule type" value="Genomic_DNA"/>
</dbReference>
<protein>
    <submittedName>
        <fullName evidence="2">Uncharacterized protein</fullName>
    </submittedName>
</protein>
<dbReference type="Proteomes" id="UP000053675">
    <property type="component" value="Unassembled WGS sequence"/>
</dbReference>
<dbReference type="STRING" id="472175.EL18_01392"/>
<evidence type="ECO:0000313" key="2">
    <source>
        <dbReference type="EMBL" id="KFB10361.1"/>
    </source>
</evidence>
<name>A0A084UBM5_9HYPH</name>
<sequence>MHSQKRREANQNVQLDLFGDCAMRGGSQATSAPRGIFRRNKKVSAQAGWRPFSTGHLPMYKPGTGNEANAR</sequence>
<evidence type="ECO:0000313" key="3">
    <source>
        <dbReference type="Proteomes" id="UP000053675"/>
    </source>
</evidence>
<dbReference type="PATRIC" id="fig|472175.3.peg.1407"/>
<gene>
    <name evidence="2" type="ORF">EL18_01392</name>
</gene>
<accession>A0A084UBM5</accession>
<feature type="region of interest" description="Disordered" evidence="1">
    <location>
        <begin position="26"/>
        <end position="71"/>
    </location>
</feature>
<reference evidence="2 3" key="1">
    <citation type="submission" date="2014-05" db="EMBL/GenBank/DDBJ databases">
        <title>Draft Genome Sequence of Nitratireductor basaltis Strain UMTGB225, A Marine Bacterium Isolated from Green Barrel Tunicate.</title>
        <authorList>
            <person name="Gan H.Y."/>
        </authorList>
    </citation>
    <scope>NUCLEOTIDE SEQUENCE [LARGE SCALE GENOMIC DNA]</scope>
    <source>
        <strain evidence="2 3">UMTGB225</strain>
    </source>
</reference>